<comment type="caution">
    <text evidence="2">The sequence shown here is derived from an EMBL/GenBank/DDBJ whole genome shotgun (WGS) entry which is preliminary data.</text>
</comment>
<name>A0AA39GA04_SARSR</name>
<reference evidence="2" key="1">
    <citation type="submission" date="2022-10" db="EMBL/GenBank/DDBJ databases">
        <title>Determination and structural analysis of whole genome sequence of Sarocladium strictum F4-1.</title>
        <authorList>
            <person name="Hu L."/>
            <person name="Jiang Y."/>
        </authorList>
    </citation>
    <scope>NUCLEOTIDE SEQUENCE</scope>
    <source>
        <strain evidence="2">F4-1</strain>
    </source>
</reference>
<feature type="region of interest" description="Disordered" evidence="1">
    <location>
        <begin position="1"/>
        <end position="118"/>
    </location>
</feature>
<evidence type="ECO:0000256" key="1">
    <source>
        <dbReference type="SAM" id="MobiDB-lite"/>
    </source>
</evidence>
<dbReference type="Proteomes" id="UP001175261">
    <property type="component" value="Unassembled WGS sequence"/>
</dbReference>
<dbReference type="AlphaFoldDB" id="A0AA39GA04"/>
<feature type="compositionally biased region" description="Low complexity" evidence="1">
    <location>
        <begin position="228"/>
        <end position="242"/>
    </location>
</feature>
<feature type="compositionally biased region" description="Pro residues" evidence="1">
    <location>
        <begin position="194"/>
        <end position="204"/>
    </location>
</feature>
<gene>
    <name evidence="2" type="ORF">NLU13_8774</name>
</gene>
<protein>
    <recommendedName>
        <fullName evidence="4">Vegetative cell wall protein gp1</fullName>
    </recommendedName>
</protein>
<evidence type="ECO:0000313" key="3">
    <source>
        <dbReference type="Proteomes" id="UP001175261"/>
    </source>
</evidence>
<feature type="region of interest" description="Disordered" evidence="1">
    <location>
        <begin position="183"/>
        <end position="258"/>
    </location>
</feature>
<sequence length="431" mass="49028">MNYPSPRTPGHYPDNSYEYWEAGPSPTPTPPYQPMATPRRTSTAWGHARGTSYSSPRPSKDSPRFNSQGYYSTATDPRPSVSEKHFYRPSGATQRSSPKRDRRHSCTYVRTSTPYGESDEDEIFEAWGHTYVLPAQSKSRRSKQPFHPSHPHGYWYEDGVWFADHDYLQSTAPIFSAEFQDPLPPYPGLRSPTAVPPVSTPGRPPTVQAHRRQASAAAGPVPFRPGTAVPRSTRRPSVSTSAKQQPPRRRQATEKDREKYAIREDYSVKNWDPEEVPILLLGSVFDANSLGKWIYDWTVYKMGPTTPISDMAGDLWLLLIKLYGKVKKAEDTVIMVRTPEAEETLDYFINVGNKLQEKWLSLLKHCEKPMLAAGKKKDSNSLGHNSGVKFVETLFGRDKRLEDTEKFMAKVREFILRFDNNCESIIRNPTR</sequence>
<organism evidence="2 3">
    <name type="scientific">Sarocladium strictum</name>
    <name type="common">Black bundle disease fungus</name>
    <name type="synonym">Acremonium strictum</name>
    <dbReference type="NCBI Taxonomy" id="5046"/>
    <lineage>
        <taxon>Eukaryota</taxon>
        <taxon>Fungi</taxon>
        <taxon>Dikarya</taxon>
        <taxon>Ascomycota</taxon>
        <taxon>Pezizomycotina</taxon>
        <taxon>Sordariomycetes</taxon>
        <taxon>Hypocreomycetidae</taxon>
        <taxon>Hypocreales</taxon>
        <taxon>Sarocladiaceae</taxon>
        <taxon>Sarocladium</taxon>
    </lineage>
</organism>
<proteinExistence type="predicted"/>
<keyword evidence="3" id="KW-1185">Reference proteome</keyword>
<evidence type="ECO:0000313" key="2">
    <source>
        <dbReference type="EMBL" id="KAK0382858.1"/>
    </source>
</evidence>
<accession>A0AA39GA04</accession>
<evidence type="ECO:0008006" key="4">
    <source>
        <dbReference type="Google" id="ProtNLM"/>
    </source>
</evidence>
<feature type="compositionally biased region" description="Polar residues" evidence="1">
    <location>
        <begin position="64"/>
        <end position="75"/>
    </location>
</feature>
<dbReference type="EMBL" id="JAPDFR010000009">
    <property type="protein sequence ID" value="KAK0382858.1"/>
    <property type="molecule type" value="Genomic_DNA"/>
</dbReference>